<reference key="1">
    <citation type="journal article" date="2007" name="Nature">
        <title>The medaka draft genome and insights into vertebrate genome evolution.</title>
        <authorList>
            <person name="Kasahara M."/>
            <person name="Naruse K."/>
            <person name="Sasaki S."/>
            <person name="Nakatani Y."/>
            <person name="Qu W."/>
            <person name="Ahsan B."/>
            <person name="Yamada T."/>
            <person name="Nagayasu Y."/>
            <person name="Doi K."/>
            <person name="Kasai Y."/>
            <person name="Jindo T."/>
            <person name="Kobayashi D."/>
            <person name="Shimada A."/>
            <person name="Toyoda A."/>
            <person name="Kuroki Y."/>
            <person name="Fujiyama A."/>
            <person name="Sasaki T."/>
            <person name="Shimizu A."/>
            <person name="Asakawa S."/>
            <person name="Shimizu N."/>
            <person name="Hashimoto S."/>
            <person name="Yang J."/>
            <person name="Lee Y."/>
            <person name="Matsushima K."/>
            <person name="Sugano S."/>
            <person name="Sakaizumi M."/>
            <person name="Narita T."/>
            <person name="Ohishi K."/>
            <person name="Haga S."/>
            <person name="Ohta F."/>
            <person name="Nomoto H."/>
            <person name="Nogata K."/>
            <person name="Morishita T."/>
            <person name="Endo T."/>
            <person name="Shin-I T."/>
            <person name="Takeda H."/>
            <person name="Morishita S."/>
            <person name="Kohara Y."/>
        </authorList>
    </citation>
    <scope>NUCLEOTIDE SEQUENCE [LARGE SCALE GENOMIC DNA]</scope>
    <source>
        <strain>Hd-rR</strain>
    </source>
</reference>
<organism evidence="1 2">
    <name type="scientific">Oryzias latipes</name>
    <name type="common">Japanese rice fish</name>
    <name type="synonym">Japanese killifish</name>
    <dbReference type="NCBI Taxonomy" id="8090"/>
    <lineage>
        <taxon>Eukaryota</taxon>
        <taxon>Metazoa</taxon>
        <taxon>Chordata</taxon>
        <taxon>Craniata</taxon>
        <taxon>Vertebrata</taxon>
        <taxon>Euteleostomi</taxon>
        <taxon>Actinopterygii</taxon>
        <taxon>Neopterygii</taxon>
        <taxon>Teleostei</taxon>
        <taxon>Neoteleostei</taxon>
        <taxon>Acanthomorphata</taxon>
        <taxon>Ovalentaria</taxon>
        <taxon>Atherinomorphae</taxon>
        <taxon>Beloniformes</taxon>
        <taxon>Adrianichthyidae</taxon>
        <taxon>Oryziinae</taxon>
        <taxon>Oryzias</taxon>
    </lineage>
</organism>
<evidence type="ECO:0000313" key="2">
    <source>
        <dbReference type="Proteomes" id="UP000265200"/>
    </source>
</evidence>
<accession>A0A3P9H2N2</accession>
<evidence type="ECO:0000313" key="1">
    <source>
        <dbReference type="Ensembl" id="ENSORLP00015002067.1"/>
    </source>
</evidence>
<name>A0A3P9H2N2_ORYLA</name>
<proteinExistence type="predicted"/>
<dbReference type="SMR" id="A0A3P9H2N2"/>
<reference evidence="1 2" key="2">
    <citation type="submission" date="2017-04" db="EMBL/GenBank/DDBJ databases">
        <title>CpG methylation of centromeres and impact of large insertions on vertebrate speciation.</title>
        <authorList>
            <person name="Ichikawa K."/>
            <person name="Yoshimura J."/>
            <person name="Morishita S."/>
        </authorList>
    </citation>
    <scope>NUCLEOTIDE SEQUENCE</scope>
    <source>
        <strain evidence="1 2">HSOK</strain>
    </source>
</reference>
<dbReference type="InterPro" id="IPR042620">
    <property type="entry name" value="NSUN7"/>
</dbReference>
<dbReference type="PANTHER" id="PTHR14663:SF2">
    <property type="entry name" value="METHYLTRANSFERASE NSUN7-RELATED"/>
    <property type="match status" value="1"/>
</dbReference>
<protein>
    <submittedName>
        <fullName evidence="1">Uncharacterized protein</fullName>
    </submittedName>
</protein>
<sequence length="311" mass="35613">VYLQAAAIFQWLHTEKPAPHHLLPYREKTDIPLSGSGDKNTEKQAYQLAFNTLKCKFSSEPFKIISLYQKRDRSVFRSQEYKTKLAANLARFRVKHRLRSVSCFLPDSVRTKQARAKILPLYAWINTHKISLADMCEALQSAGLIEAQNITDLTEFTFCKDPLCPDTLVFHQSLQNLLLLYSNIYIELIYNTGLYFCMQDRSACLTVRVLQPLLYEKADVLVVGSFSALTVAHIATVAASRVGRVLVCSTDHTPSQVKEMRELLAQMDIQSEWRLDLSDRMVEHMLETFGKMGLKLYLLMIFLLLSQLEVP</sequence>
<reference evidence="1" key="4">
    <citation type="submission" date="2025-09" db="UniProtKB">
        <authorList>
            <consortium name="Ensembl"/>
        </authorList>
    </citation>
    <scope>IDENTIFICATION</scope>
    <source>
        <strain evidence="1">HSOK</strain>
    </source>
</reference>
<dbReference type="AlphaFoldDB" id="A0A3P9H2N2"/>
<dbReference type="Proteomes" id="UP000265200">
    <property type="component" value="Chromosome 1"/>
</dbReference>
<dbReference type="Ensembl" id="ENSORLT00015011593.1">
    <property type="protein sequence ID" value="ENSORLP00015002067.1"/>
    <property type="gene ID" value="ENSORLG00015000074.1"/>
</dbReference>
<reference evidence="1" key="3">
    <citation type="submission" date="2025-08" db="UniProtKB">
        <authorList>
            <consortium name="Ensembl"/>
        </authorList>
    </citation>
    <scope>IDENTIFICATION</scope>
    <source>
        <strain evidence="1">HSOK</strain>
    </source>
</reference>
<dbReference type="PANTHER" id="PTHR14663">
    <property type="entry name" value="METHYLTRANSFERASE NSUN7-RELATED"/>
    <property type="match status" value="1"/>
</dbReference>
<dbReference type="Gene3D" id="3.30.70.1170">
    <property type="entry name" value="Sun protein, domain 3"/>
    <property type="match status" value="1"/>
</dbReference>